<organism evidence="3 4">
    <name type="scientific">Microbotryum saponariae</name>
    <dbReference type="NCBI Taxonomy" id="289078"/>
    <lineage>
        <taxon>Eukaryota</taxon>
        <taxon>Fungi</taxon>
        <taxon>Dikarya</taxon>
        <taxon>Basidiomycota</taxon>
        <taxon>Pucciniomycotina</taxon>
        <taxon>Microbotryomycetes</taxon>
        <taxon>Microbotryales</taxon>
        <taxon>Microbotryaceae</taxon>
        <taxon>Microbotryum</taxon>
    </lineage>
</organism>
<evidence type="ECO:0000256" key="1">
    <source>
        <dbReference type="SAM" id="MobiDB-lite"/>
    </source>
</evidence>
<dbReference type="InterPro" id="IPR041320">
    <property type="entry name" value="CxC1"/>
</dbReference>
<gene>
    <name evidence="3" type="ORF">BZ3500_MVSOF-1268-A1-R1_CHR2-2G05065</name>
</gene>
<evidence type="ECO:0000313" key="3">
    <source>
        <dbReference type="EMBL" id="SCZ87599.1"/>
    </source>
</evidence>
<dbReference type="Pfam" id="PF18758">
    <property type="entry name" value="KDZ"/>
    <property type="match status" value="1"/>
</dbReference>
<protein>
    <submittedName>
        <fullName evidence="3">BZ3500_MvSof-1268-A1-R1_Chr2-2g05065 protein</fullName>
    </submittedName>
</protein>
<feature type="region of interest" description="Disordered" evidence="1">
    <location>
        <begin position="1019"/>
        <end position="1053"/>
    </location>
</feature>
<feature type="domain" description="CxC1-like cysteine cluster associated with KDZ transposases" evidence="2">
    <location>
        <begin position="213"/>
        <end position="300"/>
    </location>
</feature>
<dbReference type="PANTHER" id="PTHR33096">
    <property type="entry name" value="CXC2 DOMAIN-CONTAINING PROTEIN"/>
    <property type="match status" value="1"/>
</dbReference>
<evidence type="ECO:0000259" key="2">
    <source>
        <dbReference type="Pfam" id="PF18802"/>
    </source>
</evidence>
<dbReference type="Proteomes" id="UP000249723">
    <property type="component" value="Unassembled WGS sequence"/>
</dbReference>
<keyword evidence="4" id="KW-1185">Reference proteome</keyword>
<sequence>MGRPSRLKPRFPRIKPSDYLDHPDCPNQYATMPLCLVTFGGTIVDKGGRKRPRKAKTDMDATPTTSATSNVETSTNQRVPVASTSVFANDLNFSHDDFNEDYLRDFPLAQQAEYEDLGGMDLSMERWDPPDPDLQRPTHQELAQEVLPTPRVSDPPVAAKQEGYFKFITLEHEQRESQRAALLGLYLDLRISTNGQFLPLVSNSDKDDLNVPSPCHCQHVYAREVVLYDGLTVYSKQVTFCASNPPCIAEAVRLAQLGFIASTAVNPGSAFSFRMIRLENSRWRNAPYALTGHAAGFEDYFGDNGWSKPEHYHGHPYVSICYRFFAMGSTWTHLLPGCGAQDKELRKQWQRAIDEFRAIEASERDVGDFLLGTVDALANKCPACFGPKRLNRPHHTLQLDYMIALDGNFQQTRENNATYDVQGIVPSLFLSDKAVLDMKALVENTARPTKKACTESWKAADGGAGRVSSRKIDTGLVAGVCRHDIALKMVNLEKTGEKLYFALAIVKHISDHLPPDARIGILYDIACNFKHHIEKLFERLEFATSVFHAYAHTWGCQVDYNPRLIPNFGFTDGEGCERLWSALRSLIPINRPSNKSHRLVNLAVRTQAVNDANVSRLGSWFTRRLRSAKARSTAARKELDAVIAHDATWSEEALRVAWQDQRRAQASKTATQEAEEDRLRESELYKLAEELYRIDCIIDESEPEALVGLNSKHDRLAREIDQAAIVQLQRSGTSISSTELRHLCQCSVALRKLHREVIAYKSSRENLLSTRRGRGGSTLGQRKANKARKTEVKTHSGAEKARKAYNKAVNAFRTAGGSSPSHLLNNLPSVGSLASILDLEDTDFFWQDGFFTHVEAAWATDPWVKRGIVAVRDLDRAAEEFARIGAEVRQTLAWLEDEHDLISSRQALWLSATGQLSVERYSTSLDADTFLITQIDSAPTIYDHDRVERAFGSTVYATIRDRALVILEARMRALQKRERDWFCDSTFLLLWYTTRGPADTHEPVPRALKRLTPHLLLNPGNVSKTTTATGADARSVAPREDASGAYAAPSESFRTTDDDRLLARRITEQLDADMNVEGAKALHEMLEQQEGMLYDSDSSDDLVPDEERSLSDSDSEE</sequence>
<dbReference type="STRING" id="289078.A0A2X0K5C9"/>
<feature type="region of interest" description="Disordered" evidence="1">
    <location>
        <begin position="770"/>
        <end position="798"/>
    </location>
</feature>
<name>A0A2X0K5C9_9BASI</name>
<dbReference type="Pfam" id="PF18802">
    <property type="entry name" value="CxC1"/>
    <property type="match status" value="1"/>
</dbReference>
<dbReference type="PANTHER" id="PTHR33096:SF1">
    <property type="entry name" value="CXC1-LIKE CYSTEINE CLUSTER ASSOCIATED WITH KDZ TRANSPOSASES DOMAIN-CONTAINING PROTEIN"/>
    <property type="match status" value="1"/>
</dbReference>
<dbReference type="AlphaFoldDB" id="A0A2X0K5C9"/>
<accession>A0A2X0K5C9</accession>
<dbReference type="EMBL" id="FMWP01000010">
    <property type="protein sequence ID" value="SCZ87599.1"/>
    <property type="molecule type" value="Genomic_DNA"/>
</dbReference>
<feature type="region of interest" description="Disordered" evidence="1">
    <location>
        <begin position="46"/>
        <end position="77"/>
    </location>
</feature>
<evidence type="ECO:0000313" key="4">
    <source>
        <dbReference type="Proteomes" id="UP000249723"/>
    </source>
</evidence>
<dbReference type="OrthoDB" id="2505259at2759"/>
<dbReference type="InterPro" id="IPR040521">
    <property type="entry name" value="KDZ"/>
</dbReference>
<reference evidence="4" key="1">
    <citation type="submission" date="2016-10" db="EMBL/GenBank/DDBJ databases">
        <authorList>
            <person name="Jeantristanb JTB J.-T."/>
            <person name="Ricardo R."/>
        </authorList>
    </citation>
    <scope>NUCLEOTIDE SEQUENCE [LARGE SCALE GENOMIC DNA]</scope>
</reference>
<feature type="compositionally biased region" description="Polar residues" evidence="1">
    <location>
        <begin position="62"/>
        <end position="77"/>
    </location>
</feature>
<feature type="region of interest" description="Disordered" evidence="1">
    <location>
        <begin position="1089"/>
        <end position="1117"/>
    </location>
</feature>
<feature type="compositionally biased region" description="Polar residues" evidence="1">
    <location>
        <begin position="1020"/>
        <end position="1029"/>
    </location>
</feature>
<proteinExistence type="predicted"/>
<feature type="compositionally biased region" description="Basic and acidic residues" evidence="1">
    <location>
        <begin position="788"/>
        <end position="798"/>
    </location>
</feature>